<evidence type="ECO:0000256" key="19">
    <source>
        <dbReference type="ARBA" id="ARBA00033320"/>
    </source>
</evidence>
<evidence type="ECO:0000313" key="23">
    <source>
        <dbReference type="Proteomes" id="UP000515156"/>
    </source>
</evidence>
<dbReference type="InParanoid" id="A0A6P7YIF6"/>
<dbReference type="SUPFAM" id="SSF52540">
    <property type="entry name" value="P-loop containing nucleoside triphosphate hydrolases"/>
    <property type="match status" value="1"/>
</dbReference>
<feature type="non-terminal residue" evidence="24">
    <location>
        <position position="1"/>
    </location>
</feature>
<dbReference type="GO" id="GO:0034504">
    <property type="term" value="P:protein localization to nucleus"/>
    <property type="evidence" value="ECO:0007669"/>
    <property type="project" value="TreeGrafter"/>
</dbReference>
<dbReference type="Gene3D" id="3.40.50.300">
    <property type="entry name" value="P-loop containing nucleotide triphosphate hydrolases"/>
    <property type="match status" value="1"/>
</dbReference>
<keyword evidence="23" id="KW-1185">Reference proteome</keyword>
<dbReference type="PANTHER" id="PTHR10760:SF15">
    <property type="entry name" value="TORSIN-1A"/>
    <property type="match status" value="1"/>
</dbReference>
<evidence type="ECO:0000259" key="22">
    <source>
        <dbReference type="Pfam" id="PF21376"/>
    </source>
</evidence>
<evidence type="ECO:0000256" key="2">
    <source>
        <dbReference type="ARBA" id="ARBA00004319"/>
    </source>
</evidence>
<keyword evidence="8" id="KW-0547">Nucleotide-binding</keyword>
<evidence type="ECO:0000256" key="13">
    <source>
        <dbReference type="ARBA" id="ARBA00023136"/>
    </source>
</evidence>
<dbReference type="KEGG" id="muo:115472543"/>
<comment type="subunit">
    <text evidence="18">Homohexamer. Interacts with TOR1B; the interaction may be specific of neural tissues. Interacts (ATP-bound) with TOR1AIP1 and TOR1AIP2; the interactions induce ATPase activity. Interacts with KLHL14; preferentially when ATP-free. Interacts with KLC1 (via TPR repeats); the interaction associates TOR1A with the kinesin oligomeric complex. Interacts with COPS4; the interaction associates TOR1A with the CSN complex. Interacts with SNAPIN; the interaction is direct and associates SNAPIN with the CSN complex. Interacts with STON2. Interacts (ATP-bound) with SYNE3 (via KASH domain); the interaction is required for SYNE3 nuclear envelope localization. Interacts with VIM; the interaction associates TOR1A with the cytoskeleton. Interacts with PLEC. Interacts (ATP-bound) with SLC6A3; regulates SLC6A3 transport to the plasma membrane.</text>
</comment>
<dbReference type="GeneID" id="115472543"/>
<evidence type="ECO:0000256" key="12">
    <source>
        <dbReference type="ARBA" id="ARBA00023018"/>
    </source>
</evidence>
<dbReference type="GO" id="GO:0031965">
    <property type="term" value="C:nuclear membrane"/>
    <property type="evidence" value="ECO:0007669"/>
    <property type="project" value="UniProtKB-SubCell"/>
</dbReference>
<keyword evidence="16" id="KW-0966">Cell projection</keyword>
<dbReference type="PANTHER" id="PTHR10760">
    <property type="entry name" value="TORSIN"/>
    <property type="match status" value="1"/>
</dbReference>
<evidence type="ECO:0000313" key="24">
    <source>
        <dbReference type="RefSeq" id="XP_030062699.1"/>
    </source>
</evidence>
<evidence type="ECO:0000256" key="6">
    <source>
        <dbReference type="ARBA" id="ARBA00013611"/>
    </source>
</evidence>
<dbReference type="Pfam" id="PF06309">
    <property type="entry name" value="Torsin"/>
    <property type="match status" value="1"/>
</dbReference>
<sequence length="282" mass="32282">YPPSVPSLPPGLQRDLWQDVYGQQLAISIILRALQAHTQNKHPTKPLVMSFHGSNGNGKTFISKIIAKNLYPQGVRSRFLHQFHPTLHFSNALNVPLYKAQLQNWIQGNVSICPSSLFIFAEMDHMPYGLIDAVTPFLYHQQAFKGLSYGKAIFIFISNIGGDRINEKMLEAWRKNSTREEIQLKDLEPLLASTAFRNRDSGFWHSDLIQRNLIDYYIPFLPLERQHVIECIKAELRSRGYNQHPEDVIQQIGSELTDFPPEEKIFSSHGCKTVATKVALHY</sequence>
<keyword evidence="14" id="KW-0325">Glycoprotein</keyword>
<evidence type="ECO:0000256" key="3">
    <source>
        <dbReference type="ARBA" id="ARBA00004617"/>
    </source>
</evidence>
<dbReference type="Proteomes" id="UP000515156">
    <property type="component" value="Chromosome 6"/>
</dbReference>
<keyword evidence="15" id="KW-0539">Nucleus</keyword>
<dbReference type="GO" id="GO:0005524">
    <property type="term" value="F:ATP binding"/>
    <property type="evidence" value="ECO:0007669"/>
    <property type="project" value="UniProtKB-KW"/>
</dbReference>
<dbReference type="InterPro" id="IPR010448">
    <property type="entry name" value="Torsin"/>
</dbReference>
<evidence type="ECO:0000256" key="20">
    <source>
        <dbReference type="ARBA" id="ARBA00034103"/>
    </source>
</evidence>
<dbReference type="RefSeq" id="XP_030062699.1">
    <property type="nucleotide sequence ID" value="XM_030206839.1"/>
</dbReference>
<keyword evidence="9" id="KW-0378">Hydrolase</keyword>
<dbReference type="GO" id="GO:0019894">
    <property type="term" value="F:kinesin binding"/>
    <property type="evidence" value="ECO:0007669"/>
    <property type="project" value="TreeGrafter"/>
</dbReference>
<evidence type="ECO:0000256" key="15">
    <source>
        <dbReference type="ARBA" id="ARBA00023242"/>
    </source>
</evidence>
<keyword evidence="13" id="KW-0472">Membrane</keyword>
<comment type="subcellular location">
    <subcellularLocation>
        <location evidence="4">Cell projection</location>
        <location evidence="4">Growth cone</location>
    </subcellularLocation>
    <subcellularLocation>
        <location evidence="1">Cytoplasmic vesicle membrane</location>
    </subcellularLocation>
    <subcellularLocation>
        <location evidence="2">Endoplasmic reticulum lumen</location>
    </subcellularLocation>
    <subcellularLocation>
        <location evidence="3">Nucleus membrane</location>
        <topology evidence="3">Peripheral membrane protein</topology>
    </subcellularLocation>
    <subcellularLocation>
        <location evidence="20">Synapse</location>
    </subcellularLocation>
</comment>
<organism evidence="23 24">
    <name type="scientific">Microcaecilia unicolor</name>
    <dbReference type="NCBI Taxonomy" id="1415580"/>
    <lineage>
        <taxon>Eukaryota</taxon>
        <taxon>Metazoa</taxon>
        <taxon>Chordata</taxon>
        <taxon>Craniata</taxon>
        <taxon>Vertebrata</taxon>
        <taxon>Euteleostomi</taxon>
        <taxon>Amphibia</taxon>
        <taxon>Gymnophiona</taxon>
        <taxon>Siphonopidae</taxon>
        <taxon>Microcaecilia</taxon>
    </lineage>
</organism>
<evidence type="ECO:0000256" key="7">
    <source>
        <dbReference type="ARBA" id="ARBA00022729"/>
    </source>
</evidence>
<accession>A0A6P7YIF6</accession>
<dbReference type="GO" id="GO:0005788">
    <property type="term" value="C:endoplasmic reticulum lumen"/>
    <property type="evidence" value="ECO:0007669"/>
    <property type="project" value="UniProtKB-SubCell"/>
</dbReference>
<evidence type="ECO:0000256" key="18">
    <source>
        <dbReference type="ARBA" id="ARBA00025909"/>
    </source>
</evidence>
<comment type="similarity">
    <text evidence="5">Belongs to the ClpA/ClpB family. Torsin subfamily.</text>
</comment>
<keyword evidence="11" id="KW-0067">ATP-binding</keyword>
<protein>
    <recommendedName>
        <fullName evidence="6">Torsin-1A</fullName>
    </recommendedName>
    <alternativeName>
        <fullName evidence="19">Dystonia 1 protein</fullName>
    </alternativeName>
</protein>
<comment type="catalytic activity">
    <reaction evidence="21">
        <text>ATP + H2O = ADP + phosphate + H(+)</text>
        <dbReference type="Rhea" id="RHEA:13065"/>
        <dbReference type="ChEBI" id="CHEBI:15377"/>
        <dbReference type="ChEBI" id="CHEBI:15378"/>
        <dbReference type="ChEBI" id="CHEBI:30616"/>
        <dbReference type="ChEBI" id="CHEBI:43474"/>
        <dbReference type="ChEBI" id="CHEBI:456216"/>
    </reaction>
</comment>
<dbReference type="OrthoDB" id="19623at2759"/>
<evidence type="ECO:0000256" key="5">
    <source>
        <dbReference type="ARBA" id="ARBA00006235"/>
    </source>
</evidence>
<dbReference type="GO" id="GO:0045202">
    <property type="term" value="C:synapse"/>
    <property type="evidence" value="ECO:0007669"/>
    <property type="project" value="UniProtKB-SubCell"/>
</dbReference>
<dbReference type="Pfam" id="PF21376">
    <property type="entry name" value="TOR1A_C"/>
    <property type="match status" value="1"/>
</dbReference>
<evidence type="ECO:0000256" key="1">
    <source>
        <dbReference type="ARBA" id="ARBA00004156"/>
    </source>
</evidence>
<dbReference type="AlphaFoldDB" id="A0A6P7YIF6"/>
<keyword evidence="17" id="KW-0968">Cytoplasmic vesicle</keyword>
<gene>
    <name evidence="24" type="primary">LOC115472543</name>
</gene>
<evidence type="ECO:0000256" key="8">
    <source>
        <dbReference type="ARBA" id="ARBA00022741"/>
    </source>
</evidence>
<evidence type="ECO:0000256" key="9">
    <source>
        <dbReference type="ARBA" id="ARBA00022801"/>
    </source>
</evidence>
<dbReference type="GO" id="GO:0030426">
    <property type="term" value="C:growth cone"/>
    <property type="evidence" value="ECO:0007669"/>
    <property type="project" value="UniProtKB-SubCell"/>
</dbReference>
<reference evidence="24" key="1">
    <citation type="submission" date="2025-08" db="UniProtKB">
        <authorList>
            <consortium name="RefSeq"/>
        </authorList>
    </citation>
    <scope>IDENTIFICATION</scope>
</reference>
<dbReference type="GO" id="GO:0016887">
    <property type="term" value="F:ATP hydrolysis activity"/>
    <property type="evidence" value="ECO:0007669"/>
    <property type="project" value="InterPro"/>
</dbReference>
<evidence type="ECO:0000256" key="11">
    <source>
        <dbReference type="ARBA" id="ARBA00022840"/>
    </source>
</evidence>
<dbReference type="InterPro" id="IPR027417">
    <property type="entry name" value="P-loop_NTPase"/>
</dbReference>
<evidence type="ECO:0000256" key="16">
    <source>
        <dbReference type="ARBA" id="ARBA00023273"/>
    </source>
</evidence>
<dbReference type="FunFam" id="3.40.50.300:FF:002276">
    <property type="entry name" value="Torsin, putative"/>
    <property type="match status" value="1"/>
</dbReference>
<name>A0A6P7YIF6_9AMPH</name>
<keyword evidence="12" id="KW-0770">Synapse</keyword>
<evidence type="ECO:0000256" key="10">
    <source>
        <dbReference type="ARBA" id="ARBA00022824"/>
    </source>
</evidence>
<keyword evidence="7" id="KW-0732">Signal</keyword>
<feature type="domain" description="Torsin-1A C-terminal" evidence="22">
    <location>
        <begin position="223"/>
        <end position="279"/>
    </location>
</feature>
<keyword evidence="10" id="KW-0256">Endoplasmic reticulum</keyword>
<evidence type="ECO:0000256" key="4">
    <source>
        <dbReference type="ARBA" id="ARBA00004624"/>
    </source>
</evidence>
<evidence type="ECO:0000256" key="14">
    <source>
        <dbReference type="ARBA" id="ARBA00023180"/>
    </source>
</evidence>
<proteinExistence type="inferred from homology"/>
<dbReference type="GO" id="GO:0030659">
    <property type="term" value="C:cytoplasmic vesicle membrane"/>
    <property type="evidence" value="ECO:0007669"/>
    <property type="project" value="UniProtKB-SubCell"/>
</dbReference>
<dbReference type="GO" id="GO:0071763">
    <property type="term" value="P:nuclear membrane organization"/>
    <property type="evidence" value="ECO:0007669"/>
    <property type="project" value="TreeGrafter"/>
</dbReference>
<dbReference type="InterPro" id="IPR049337">
    <property type="entry name" value="TOR1A_C"/>
</dbReference>
<evidence type="ECO:0000256" key="21">
    <source>
        <dbReference type="ARBA" id="ARBA00049360"/>
    </source>
</evidence>
<evidence type="ECO:0000256" key="17">
    <source>
        <dbReference type="ARBA" id="ARBA00023329"/>
    </source>
</evidence>